<proteinExistence type="evidence at transcript level"/>
<organism evidence="2">
    <name type="scientific">Zea mays</name>
    <name type="common">Maize</name>
    <dbReference type="NCBI Taxonomy" id="4577"/>
    <lineage>
        <taxon>Eukaryota</taxon>
        <taxon>Viridiplantae</taxon>
        <taxon>Streptophyta</taxon>
        <taxon>Embryophyta</taxon>
        <taxon>Tracheophyta</taxon>
        <taxon>Spermatophyta</taxon>
        <taxon>Magnoliopsida</taxon>
        <taxon>Liliopsida</taxon>
        <taxon>Poales</taxon>
        <taxon>Poaceae</taxon>
        <taxon>PACMAD clade</taxon>
        <taxon>Panicoideae</taxon>
        <taxon>Andropogonodae</taxon>
        <taxon>Andropogoneae</taxon>
        <taxon>Tripsacinae</taxon>
        <taxon>Zea</taxon>
    </lineage>
</organism>
<sequence length="67" mass="7337">MDVLMIRNLGKDQQGLGKGLGVEEEQQGRHNRKEIKSDSAATPSRFSGPVCTKIDAQDASGLRLRQN</sequence>
<evidence type="ECO:0000256" key="1">
    <source>
        <dbReference type="SAM" id="MobiDB-lite"/>
    </source>
</evidence>
<reference evidence="2" key="1">
    <citation type="journal article" date="2009" name="Plant Mol. Biol.">
        <title>Insights into corn genes derived from large-scale cDNA sequencing.</title>
        <authorList>
            <person name="Alexandrov N.N."/>
            <person name="Brover V.V."/>
            <person name="Freidin S."/>
            <person name="Troukhan M.E."/>
            <person name="Tatarinova T.V."/>
            <person name="Zhang H."/>
            <person name="Swaller T.J."/>
            <person name="Lu Y.P."/>
            <person name="Bouck J."/>
            <person name="Flavell R.B."/>
            <person name="Feldmann K.A."/>
        </authorList>
    </citation>
    <scope>NUCLEOTIDE SEQUENCE</scope>
</reference>
<name>B6UF52_MAIZE</name>
<accession>B6UF52</accession>
<protein>
    <submittedName>
        <fullName evidence="2">Uncharacterized protein</fullName>
    </submittedName>
</protein>
<feature type="region of interest" description="Disordered" evidence="1">
    <location>
        <begin position="14"/>
        <end position="52"/>
    </location>
</feature>
<dbReference type="AlphaFoldDB" id="B6UF52"/>
<evidence type="ECO:0000313" key="2">
    <source>
        <dbReference type="EMBL" id="ACG47985.1"/>
    </source>
</evidence>
<dbReference type="EMBL" id="EU975867">
    <property type="protein sequence ID" value="ACG47985.1"/>
    <property type="molecule type" value="mRNA"/>
</dbReference>